<protein>
    <submittedName>
        <fullName evidence="2">Uncharacterized protein</fullName>
    </submittedName>
</protein>
<feature type="region of interest" description="Disordered" evidence="1">
    <location>
        <begin position="1"/>
        <end position="28"/>
    </location>
</feature>
<evidence type="ECO:0000256" key="1">
    <source>
        <dbReference type="SAM" id="MobiDB-lite"/>
    </source>
</evidence>
<organism evidence="2 3">
    <name type="scientific">Triparma strigata</name>
    <dbReference type="NCBI Taxonomy" id="1606541"/>
    <lineage>
        <taxon>Eukaryota</taxon>
        <taxon>Sar</taxon>
        <taxon>Stramenopiles</taxon>
        <taxon>Ochrophyta</taxon>
        <taxon>Bolidophyceae</taxon>
        <taxon>Parmales</taxon>
        <taxon>Triparmaceae</taxon>
        <taxon>Triparma</taxon>
    </lineage>
</organism>
<dbReference type="InterPro" id="IPR036770">
    <property type="entry name" value="Ankyrin_rpt-contain_sf"/>
</dbReference>
<dbReference type="OrthoDB" id="1027003at2759"/>
<comment type="caution">
    <text evidence="2">The sequence shown here is derived from an EMBL/GenBank/DDBJ whole genome shotgun (WGS) entry which is preliminary data.</text>
</comment>
<feature type="region of interest" description="Disordered" evidence="1">
    <location>
        <begin position="313"/>
        <end position="348"/>
    </location>
</feature>
<keyword evidence="3" id="KW-1185">Reference proteome</keyword>
<reference evidence="3" key="1">
    <citation type="journal article" date="2023" name="Commun. Biol.">
        <title>Genome analysis of Parmales, the sister group of diatoms, reveals the evolutionary specialization of diatoms from phago-mixotrophs to photoautotrophs.</title>
        <authorList>
            <person name="Ban H."/>
            <person name="Sato S."/>
            <person name="Yoshikawa S."/>
            <person name="Yamada K."/>
            <person name="Nakamura Y."/>
            <person name="Ichinomiya M."/>
            <person name="Sato N."/>
            <person name="Blanc-Mathieu R."/>
            <person name="Endo H."/>
            <person name="Kuwata A."/>
            <person name="Ogata H."/>
        </authorList>
    </citation>
    <scope>NUCLEOTIDE SEQUENCE [LARGE SCALE GENOMIC DNA]</scope>
    <source>
        <strain evidence="3">NIES 3701</strain>
    </source>
</reference>
<name>A0A9W7BE72_9STRA</name>
<dbReference type="AlphaFoldDB" id="A0A9W7BE72"/>
<dbReference type="SUPFAM" id="SSF48403">
    <property type="entry name" value="Ankyrin repeat"/>
    <property type="match status" value="1"/>
</dbReference>
<evidence type="ECO:0000313" key="2">
    <source>
        <dbReference type="EMBL" id="GMH85118.1"/>
    </source>
</evidence>
<dbReference type="Proteomes" id="UP001165085">
    <property type="component" value="Unassembled WGS sequence"/>
</dbReference>
<accession>A0A9W7BE72</accession>
<feature type="compositionally biased region" description="Low complexity" evidence="1">
    <location>
        <begin position="314"/>
        <end position="342"/>
    </location>
</feature>
<proteinExistence type="predicted"/>
<evidence type="ECO:0000313" key="3">
    <source>
        <dbReference type="Proteomes" id="UP001165085"/>
    </source>
</evidence>
<feature type="compositionally biased region" description="Acidic residues" evidence="1">
    <location>
        <begin position="1"/>
        <end position="14"/>
    </location>
</feature>
<sequence length="348" mass="38978">MSQPESESESESESQEQGGALQNPQKEKSQTQRCFAAIYARDIEYLDSLLAEGTHKIDELIDGSNLLHECISCALFAVLPHFFESPFILSSCKQVDINGMTPLTVALSVGSPYWVVESLLDVYPEALAISDQSGWYPIHYSTRQNPSDVTSMILRRSPAEAQRWLDSNNRRQLPIHLQVGQYKNKTYEGMMDLANAYPGSVDIKDPTTSAYPIDGFMLLVEKRHTLLRLVYLMQKQRTADPAKFEEVNQGVPKLIHSLTFEAPNTVIKNVITFVGTMDSRDSKMDDGEGKEIGYEEYVESEFPFETCGGVTKVSSNGNGNSISKSKSNDNNNNNNNINNNNNKRQRTN</sequence>
<dbReference type="EMBL" id="BRXY01000299">
    <property type="protein sequence ID" value="GMH85118.1"/>
    <property type="molecule type" value="Genomic_DNA"/>
</dbReference>
<dbReference type="Gene3D" id="1.25.40.20">
    <property type="entry name" value="Ankyrin repeat-containing domain"/>
    <property type="match status" value="1"/>
</dbReference>
<gene>
    <name evidence="2" type="ORF">TrST_g2765</name>
</gene>